<keyword evidence="2" id="KW-1185">Reference proteome</keyword>
<dbReference type="Gene3D" id="1.10.720.160">
    <property type="match status" value="1"/>
</dbReference>
<dbReference type="PANTHER" id="PTHR43190">
    <property type="entry name" value="N-ACETYL-D-GLUCOSAMINE KINASE"/>
    <property type="match status" value="1"/>
</dbReference>
<dbReference type="Proteomes" id="UP000664369">
    <property type="component" value="Unassembled WGS sequence"/>
</dbReference>
<dbReference type="PANTHER" id="PTHR43190:SF3">
    <property type="entry name" value="N-ACETYL-D-GLUCOSAMINE KINASE"/>
    <property type="match status" value="1"/>
</dbReference>
<sequence>MILIADGGSTKCSWCLLGGPAPVHFSTEGYNPYFWDTPAIAASLARSVPAAVREAAISAIHYYGSGVLSAAKAEIVAGALRQVFPQTPQVTVDEDLLAAARALLGREAGFAAILGTGTNSCLYDGQRITQVVESLGYSLGDEGSGTSIGRLLLRDYLRGRLPAGLAEDFKATYQLGEVSEVLDRLYNQPMPNRFLASFARFAGKHYAEPYCQGVVAQAFKAFFEQIVTQYPDYQRYTFNCVGSVGYHFREALAAAAAGHGMAVGQILEAPIDTLVRYHEVARTL</sequence>
<keyword evidence="1" id="KW-0808">Transferase</keyword>
<dbReference type="GO" id="GO:0016301">
    <property type="term" value="F:kinase activity"/>
    <property type="evidence" value="ECO:0007669"/>
    <property type="project" value="UniProtKB-KW"/>
</dbReference>
<dbReference type="InterPro" id="IPR043129">
    <property type="entry name" value="ATPase_NBD"/>
</dbReference>
<name>A0ABS3QIJ1_9BACT</name>
<organism evidence="1 2">
    <name type="scientific">Hymenobacter negativus</name>
    <dbReference type="NCBI Taxonomy" id="2795026"/>
    <lineage>
        <taxon>Bacteria</taxon>
        <taxon>Pseudomonadati</taxon>
        <taxon>Bacteroidota</taxon>
        <taxon>Cytophagia</taxon>
        <taxon>Cytophagales</taxon>
        <taxon>Hymenobacteraceae</taxon>
        <taxon>Hymenobacter</taxon>
    </lineage>
</organism>
<dbReference type="CDD" id="cd24079">
    <property type="entry name" value="ASKHA_NBD_PG1100-like"/>
    <property type="match status" value="1"/>
</dbReference>
<accession>A0ABS3QIJ1</accession>
<proteinExistence type="predicted"/>
<evidence type="ECO:0000313" key="2">
    <source>
        <dbReference type="Proteomes" id="UP000664369"/>
    </source>
</evidence>
<dbReference type="Gene3D" id="3.30.420.40">
    <property type="match status" value="2"/>
</dbReference>
<dbReference type="InterPro" id="IPR052519">
    <property type="entry name" value="Euk-type_GlcNAc_Kinase"/>
</dbReference>
<dbReference type="RefSeq" id="WP_208176451.1">
    <property type="nucleotide sequence ID" value="NZ_JAGETZ010000008.1"/>
</dbReference>
<keyword evidence="1" id="KW-0418">Kinase</keyword>
<evidence type="ECO:0000313" key="1">
    <source>
        <dbReference type="EMBL" id="MBO2010823.1"/>
    </source>
</evidence>
<reference evidence="1 2" key="1">
    <citation type="submission" date="2021-03" db="EMBL/GenBank/DDBJ databases">
        <authorList>
            <person name="Kim M.K."/>
        </authorList>
    </citation>
    <scope>NUCLEOTIDE SEQUENCE [LARGE SCALE GENOMIC DNA]</scope>
    <source>
        <strain evidence="1 2">BT442</strain>
    </source>
</reference>
<protein>
    <submittedName>
        <fullName evidence="1">N-acetylglucosamine kinase</fullName>
    </submittedName>
</protein>
<comment type="caution">
    <text evidence="1">The sequence shown here is derived from an EMBL/GenBank/DDBJ whole genome shotgun (WGS) entry which is preliminary data.</text>
</comment>
<dbReference type="EMBL" id="JAGETZ010000008">
    <property type="protein sequence ID" value="MBO2010823.1"/>
    <property type="molecule type" value="Genomic_DNA"/>
</dbReference>
<gene>
    <name evidence="1" type="ORF">J4E00_17310</name>
</gene>
<dbReference type="SUPFAM" id="SSF53067">
    <property type="entry name" value="Actin-like ATPase domain"/>
    <property type="match status" value="2"/>
</dbReference>